<name>F8FHQ9_PAEMK</name>
<gene>
    <name evidence="1" type="ordered locus">KNP414_04234</name>
</gene>
<dbReference type="PATRIC" id="fig|1036673.3.peg.3906"/>
<reference evidence="1 2" key="2">
    <citation type="journal article" date="2013" name="Genome Announc.">
        <title>Genome Sequence of Growth-Improving Paenibacillus mucilaginosus Strain KNP414.</title>
        <authorList>
            <person name="Lu J.J."/>
            <person name="Wang J.F."/>
            <person name="Hu X.F."/>
        </authorList>
    </citation>
    <scope>NUCLEOTIDE SEQUENCE [LARGE SCALE GENOMIC DNA]</scope>
    <source>
        <strain evidence="1 2">KNP414</strain>
    </source>
</reference>
<proteinExistence type="predicted"/>
<dbReference type="Proteomes" id="UP000006620">
    <property type="component" value="Chromosome"/>
</dbReference>
<protein>
    <submittedName>
        <fullName evidence="1">Uncharacterized protein</fullName>
    </submittedName>
</protein>
<dbReference type="AlphaFoldDB" id="F8FHQ9"/>
<accession>F8FHQ9</accession>
<organism evidence="1 2">
    <name type="scientific">Paenibacillus mucilaginosus (strain KNP414)</name>
    <dbReference type="NCBI Taxonomy" id="1036673"/>
    <lineage>
        <taxon>Bacteria</taxon>
        <taxon>Bacillati</taxon>
        <taxon>Bacillota</taxon>
        <taxon>Bacilli</taxon>
        <taxon>Bacillales</taxon>
        <taxon>Paenibacillaceae</taxon>
        <taxon>Paenibacillus</taxon>
    </lineage>
</organism>
<evidence type="ECO:0000313" key="1">
    <source>
        <dbReference type="EMBL" id="AEI42766.1"/>
    </source>
</evidence>
<dbReference type="KEGG" id="pms:KNP414_04234"/>
<dbReference type="EMBL" id="CP002869">
    <property type="protein sequence ID" value="AEI42766.1"/>
    <property type="molecule type" value="Genomic_DNA"/>
</dbReference>
<sequence length="39" mass="4393">MYLTVIPSELAVIELKLNRNELSKGTKKKIKNPISHGKT</sequence>
<dbReference type="HOGENOM" id="CLU_3313836_0_0_9"/>
<evidence type="ECO:0000313" key="2">
    <source>
        <dbReference type="Proteomes" id="UP000006620"/>
    </source>
</evidence>
<reference evidence="2" key="1">
    <citation type="submission" date="2011-06" db="EMBL/GenBank/DDBJ databases">
        <title>Complete genome sequence of Paenibacillus mucilaginosus KNP414.</title>
        <authorList>
            <person name="Wang J."/>
            <person name="Hu S."/>
            <person name="Hu X."/>
            <person name="Zhang B."/>
            <person name="Dong D."/>
            <person name="Zhang S."/>
            <person name="Zhao K."/>
            <person name="Wu D."/>
        </authorList>
    </citation>
    <scope>NUCLEOTIDE SEQUENCE [LARGE SCALE GENOMIC DNA]</scope>
    <source>
        <strain evidence="2">KNP414</strain>
    </source>
</reference>